<evidence type="ECO:0000256" key="1">
    <source>
        <dbReference type="SAM" id="Coils"/>
    </source>
</evidence>
<evidence type="ECO:0000313" key="2">
    <source>
        <dbReference type="EMBL" id="CAK9062535.1"/>
    </source>
</evidence>
<proteinExistence type="predicted"/>
<dbReference type="EMBL" id="CAXAMN010021706">
    <property type="protein sequence ID" value="CAK9062535.1"/>
    <property type="molecule type" value="Genomic_DNA"/>
</dbReference>
<keyword evidence="1" id="KW-0175">Coiled coil</keyword>
<evidence type="ECO:0000313" key="3">
    <source>
        <dbReference type="Proteomes" id="UP001642484"/>
    </source>
</evidence>
<name>A0ABP0NFJ6_9DINO</name>
<comment type="caution">
    <text evidence="2">The sequence shown here is derived from an EMBL/GenBank/DDBJ whole genome shotgun (WGS) entry which is preliminary data.</text>
</comment>
<keyword evidence="3" id="KW-1185">Reference proteome</keyword>
<dbReference type="Proteomes" id="UP001642484">
    <property type="component" value="Unassembled WGS sequence"/>
</dbReference>
<reference evidence="2 3" key="1">
    <citation type="submission" date="2024-02" db="EMBL/GenBank/DDBJ databases">
        <authorList>
            <person name="Chen Y."/>
            <person name="Shah S."/>
            <person name="Dougan E. K."/>
            <person name="Thang M."/>
            <person name="Chan C."/>
        </authorList>
    </citation>
    <scope>NUCLEOTIDE SEQUENCE [LARGE SCALE GENOMIC DNA]</scope>
</reference>
<gene>
    <name evidence="2" type="ORF">CCMP2556_LOCUS30748</name>
</gene>
<accession>A0ABP0NFJ6</accession>
<feature type="coiled-coil region" evidence="1">
    <location>
        <begin position="374"/>
        <end position="401"/>
    </location>
</feature>
<sequence>MLTSEIKSEVNQILEHDVGDLAKWKALCGYFLDKKICYYTTIKVQDMLVHGQNRGGSGISVHNAHAKGQIILTAGCDPTLLQNSTCFEINPDMTKRAAQTACSESLWKAHQRFLSVSSSHFSQFCKAIASGCKSPIAELMDANGRMSAALHSHDHEFAKIIEEGWKWLEEWPSLPHLAQKALNSTNQAYEAVSEQELLATIASRAASLTKLGKEPDFGSIAKEAAAGPIAAYAETLGKFVRLYGGGGAHFPLIAFLVSFVPSQGKSISLGKDFWSAITDVELSKTNLFSLTRLAMAVTNFLSPRSKVSDGFGRLLSKSDIQQLKNKKFNVILGDMEKMFHAAWTTVEKESIIKQQAFGRLLIRSLLHILKKSKAGHEQKEYESLEAINQKFEDELEAAGSLKHEAAEAKAAKEPLPSLSVKEGMDPMTIAGLSLKLAVGNTFTHKDHPGKVFSLEKKEAGALQLAYLDPISSKKDMVTIEAADILAKLRSTKAKAPTMIPNDALEDLFPSAMFTSEMEKAKAFLALWNCYDKMDCDSNHIQVLQDGMKLKVFAKKEFKANQLCLIPITTSSTHLNENKPSKTYPTIQNPETKLTFYINGPKIWKKDEDKSGCIAPYWLLSEHEEGQMESKSFKYEGHVVSGFTNVAPISVGQEIFIKKQENPKDGPRAKKARISK</sequence>
<protein>
    <submittedName>
        <fullName evidence="2">Uncharacterized protein</fullName>
    </submittedName>
</protein>
<organism evidence="2 3">
    <name type="scientific">Durusdinium trenchii</name>
    <dbReference type="NCBI Taxonomy" id="1381693"/>
    <lineage>
        <taxon>Eukaryota</taxon>
        <taxon>Sar</taxon>
        <taxon>Alveolata</taxon>
        <taxon>Dinophyceae</taxon>
        <taxon>Suessiales</taxon>
        <taxon>Symbiodiniaceae</taxon>
        <taxon>Durusdinium</taxon>
    </lineage>
</organism>